<protein>
    <recommendedName>
        <fullName evidence="8">Lysoplasmalogenase</fullName>
    </recommendedName>
</protein>
<evidence type="ECO:0000256" key="3">
    <source>
        <dbReference type="ARBA" id="ARBA00022692"/>
    </source>
</evidence>
<sequence length="104" mass="10286">MAALAVVDGLAARRDGAGSTPDPVVAGYGVLLAAMAALTQGAPAGTGPFAAIRIGGPLFLVSDAIIVARQVLPEGRGRDVADGIVMSTYTAALGLLVDGTARLR</sequence>
<keyword evidence="7" id="KW-1185">Reference proteome</keyword>
<dbReference type="InterPro" id="IPR012506">
    <property type="entry name" value="TMEM86B-like"/>
</dbReference>
<name>A0ABX5Z6A0_9MICO</name>
<reference evidence="6 7" key="1">
    <citation type="submission" date="2019-08" db="EMBL/GenBank/DDBJ databases">
        <title>Dermacoccus abyssi strain HZAU 226, whole genome Nanopore sequencing project.</title>
        <authorList>
            <person name="Guo A."/>
            <person name="Zhang X."/>
            <person name="Ruan Y."/>
            <person name="Liu W."/>
            <person name="Chen Q."/>
            <person name="Gu L."/>
        </authorList>
    </citation>
    <scope>NUCLEOTIDE SEQUENCE [LARGE SCALE GENOMIC DNA]</scope>
    <source>
        <strain evidence="6 7">HZAU 226</strain>
    </source>
</reference>
<evidence type="ECO:0000313" key="6">
    <source>
        <dbReference type="EMBL" id="QEH92472.1"/>
    </source>
</evidence>
<gene>
    <name evidence="6" type="ORF">FV141_02155</name>
</gene>
<evidence type="ECO:0000256" key="1">
    <source>
        <dbReference type="ARBA" id="ARBA00004141"/>
    </source>
</evidence>
<evidence type="ECO:0000256" key="4">
    <source>
        <dbReference type="ARBA" id="ARBA00022989"/>
    </source>
</evidence>
<evidence type="ECO:0008006" key="8">
    <source>
        <dbReference type="Google" id="ProtNLM"/>
    </source>
</evidence>
<evidence type="ECO:0000313" key="7">
    <source>
        <dbReference type="Proteomes" id="UP000323565"/>
    </source>
</evidence>
<comment type="similarity">
    <text evidence="2">Belongs to the TMEM86 family.</text>
</comment>
<dbReference type="Proteomes" id="UP000323565">
    <property type="component" value="Chromosome"/>
</dbReference>
<accession>A0ABX5Z6A0</accession>
<organism evidence="6 7">
    <name type="scientific">Dermacoccus abyssi</name>
    <dbReference type="NCBI Taxonomy" id="322596"/>
    <lineage>
        <taxon>Bacteria</taxon>
        <taxon>Bacillati</taxon>
        <taxon>Actinomycetota</taxon>
        <taxon>Actinomycetes</taxon>
        <taxon>Micrococcales</taxon>
        <taxon>Dermacoccaceae</taxon>
        <taxon>Dermacoccus</taxon>
    </lineage>
</organism>
<keyword evidence="4" id="KW-1133">Transmembrane helix</keyword>
<dbReference type="Pfam" id="PF07947">
    <property type="entry name" value="YhhN"/>
    <property type="match status" value="1"/>
</dbReference>
<keyword evidence="5" id="KW-0472">Membrane</keyword>
<keyword evidence="3" id="KW-0812">Transmembrane</keyword>
<proteinExistence type="inferred from homology"/>
<evidence type="ECO:0000256" key="5">
    <source>
        <dbReference type="ARBA" id="ARBA00023136"/>
    </source>
</evidence>
<comment type="subcellular location">
    <subcellularLocation>
        <location evidence="1">Membrane</location>
        <topology evidence="1">Multi-pass membrane protein</topology>
    </subcellularLocation>
</comment>
<dbReference type="EMBL" id="CP043031">
    <property type="protein sequence ID" value="QEH92472.1"/>
    <property type="molecule type" value="Genomic_DNA"/>
</dbReference>
<evidence type="ECO:0000256" key="2">
    <source>
        <dbReference type="ARBA" id="ARBA00007375"/>
    </source>
</evidence>